<dbReference type="Pfam" id="PF04967">
    <property type="entry name" value="HTH_10"/>
    <property type="match status" value="1"/>
</dbReference>
<dbReference type="KEGG" id="pog:Pogu_0758"/>
<accession>H6Q855</accession>
<dbReference type="Gene3D" id="1.10.10.10">
    <property type="entry name" value="Winged helix-like DNA-binding domain superfamily/Winged helix DNA-binding domain"/>
    <property type="match status" value="1"/>
</dbReference>
<dbReference type="STRING" id="698757.Pogu_0758"/>
<protein>
    <submittedName>
        <fullName evidence="2">DNA binding protein</fullName>
    </submittedName>
</protein>
<feature type="domain" description="HTH bat-type" evidence="1">
    <location>
        <begin position="147"/>
        <end position="196"/>
    </location>
</feature>
<gene>
    <name evidence="2" type="ordered locus">Pogu_0758</name>
</gene>
<dbReference type="InterPro" id="IPR036388">
    <property type="entry name" value="WH-like_DNA-bd_sf"/>
</dbReference>
<evidence type="ECO:0000313" key="3">
    <source>
        <dbReference type="Proteomes" id="UP000009062"/>
    </source>
</evidence>
<dbReference type="AlphaFoldDB" id="H6Q855"/>
<evidence type="ECO:0000259" key="1">
    <source>
        <dbReference type="Pfam" id="PF04967"/>
    </source>
</evidence>
<name>H6Q855_PYROT</name>
<proteinExistence type="predicted"/>
<dbReference type="InterPro" id="IPR007050">
    <property type="entry name" value="HTH_bacterioopsin"/>
</dbReference>
<keyword evidence="3" id="KW-1185">Reference proteome</keyword>
<dbReference type="eggNOG" id="arCOG02271">
    <property type="taxonomic scope" value="Archaea"/>
</dbReference>
<organism evidence="2 3">
    <name type="scientific">Pyrobaculum oguniense (strain DSM 13380 / JCM 10595 / TE7)</name>
    <dbReference type="NCBI Taxonomy" id="698757"/>
    <lineage>
        <taxon>Archaea</taxon>
        <taxon>Thermoproteota</taxon>
        <taxon>Thermoprotei</taxon>
        <taxon>Thermoproteales</taxon>
        <taxon>Thermoproteaceae</taxon>
        <taxon>Pyrobaculum</taxon>
    </lineage>
</organism>
<evidence type="ECO:0000313" key="2">
    <source>
        <dbReference type="EMBL" id="AFA38785.1"/>
    </source>
</evidence>
<dbReference type="Proteomes" id="UP000009062">
    <property type="component" value="Chromosome"/>
</dbReference>
<sequence>MGLRVASRLPERGRAQRLGSPLGRVLPPTADFPGLRPACMGHPAWPEAGRGLYEDFTSQLCLVLNVDEIVGVNMGWAVMGDLTTVKYEAREVTARYGAVVAGGGYEKTRQKFQATPYQRVRIPRGLYVLGLHPRMLGRGKFIKEPTLTDEQQRLLELAYELGLFDDSMEVAVKEVASILGIPPSATVRRLRRALKKW</sequence>
<reference evidence="2 3" key="1">
    <citation type="journal article" date="2012" name="Stand. Genomic Sci.">
        <title>Complete genome sequence of Pyrobaculum oguniense.</title>
        <authorList>
            <person name="Bernick D.L."/>
            <person name="Karplus K."/>
            <person name="Lui L.M."/>
            <person name="Coker J.K."/>
            <person name="Murphy J.N."/>
            <person name="Chan P.P."/>
            <person name="Cozen A.E."/>
            <person name="Lowe T.M."/>
        </authorList>
    </citation>
    <scope>NUCLEOTIDE SEQUENCE [LARGE SCALE GENOMIC DNA]</scope>
    <source>
        <strain evidence="2 3">TE7</strain>
    </source>
</reference>
<dbReference type="EMBL" id="CP003316">
    <property type="protein sequence ID" value="AFA38785.1"/>
    <property type="molecule type" value="Genomic_DNA"/>
</dbReference>
<dbReference type="HOGENOM" id="CLU_1381466_0_0_2"/>